<organismHost>
    <name type="scientific">Ornithodoros moubata</name>
    <name type="common">Soft tick</name>
    <name type="synonym">Argasid tick</name>
    <dbReference type="NCBI Taxonomy" id="6938"/>
</organismHost>
<gene>
    <name evidence="1" type="ORF">ASFVARMWT4_00169</name>
</gene>
<reference evidence="1" key="1">
    <citation type="submission" date="2020-09" db="EMBL/GenBank/DDBJ databases">
        <authorList>
            <person name="Daniel Perez-Nunez"/>
            <person name="Eva Castillo-Rosa"/>
            <person name="Gonzalo Vigara-Astillero and Yolanda Revilla"/>
        </authorList>
    </citation>
    <scope>NUCLEOTIDE SEQUENCE</scope>
    <source>
        <strain evidence="1">Arm/07/CBM/c4</strain>
    </source>
</reference>
<sequence length="64" mass="7625">MARHFHVLYLSNIQQSILMMSFRGPTSQVYDSLQLVSRVHYPRQMISQIYRSYQLVSLLKNNHV</sequence>
<proteinExistence type="predicted"/>
<organism evidence="1">
    <name type="scientific">African swine fever virus</name>
    <name type="common">ASFV</name>
    <dbReference type="NCBI Taxonomy" id="10497"/>
    <lineage>
        <taxon>Viruses</taxon>
        <taxon>Varidnaviria</taxon>
        <taxon>Bamfordvirae</taxon>
        <taxon>Nucleocytoviricota</taxon>
        <taxon>Pokkesviricetes</taxon>
        <taxon>Asfuvirales</taxon>
        <taxon>Asfarviridae</taxon>
        <taxon>Asfivirus</taxon>
        <taxon>Asfivirus haemorrhagiae</taxon>
    </lineage>
</organism>
<name>A0A7G2FKC4_ASF</name>
<dbReference type="EMBL" id="LR881473">
    <property type="protein sequence ID" value="CAD5338297.1"/>
    <property type="molecule type" value="Genomic_DNA"/>
</dbReference>
<organismHost>
    <name type="scientific">Phacochoerus aethiopicus</name>
    <name type="common">Warthog</name>
    <dbReference type="NCBI Taxonomy" id="85517"/>
</organismHost>
<accession>A0A7G2FKC4</accession>
<evidence type="ECO:0000313" key="1">
    <source>
        <dbReference type="EMBL" id="CAD5338297.1"/>
    </source>
</evidence>
<organismHost>
    <name type="scientific">Sus scrofa</name>
    <name type="common">Pig</name>
    <dbReference type="NCBI Taxonomy" id="9823"/>
</organismHost>
<organismHost>
    <name type="scientific">Potamochoerus larvatus</name>
    <name type="common">Bushpig</name>
    <dbReference type="NCBI Taxonomy" id="273792"/>
</organismHost>
<protein>
    <submittedName>
        <fullName evidence="1">Uncharacterized protein</fullName>
    </submittedName>
</protein>
<organismHost>
    <name type="scientific">Ornithodoros</name>
    <name type="common">relapsing fever ticks</name>
    <dbReference type="NCBI Taxonomy" id="6937"/>
</organismHost>
<dbReference type="Proteomes" id="UP001160000">
    <property type="component" value="Segment"/>
</dbReference>
<organismHost>
    <name type="scientific">Phacochoerus africanus</name>
    <name type="common">Warthog</name>
    <dbReference type="NCBI Taxonomy" id="41426"/>
</organismHost>